<dbReference type="GO" id="GO:0043495">
    <property type="term" value="F:protein-membrane adaptor activity"/>
    <property type="evidence" value="ECO:0007669"/>
    <property type="project" value="TreeGrafter"/>
</dbReference>
<evidence type="ECO:0000313" key="7">
    <source>
        <dbReference type="EMBL" id="KAA1109890.1"/>
    </source>
</evidence>
<reference evidence="7 8" key="1">
    <citation type="submission" date="2019-05" db="EMBL/GenBank/DDBJ databases">
        <title>Emergence of the Ug99 lineage of the wheat stem rust pathogen through somatic hybridization.</title>
        <authorList>
            <person name="Li F."/>
            <person name="Upadhyaya N.M."/>
            <person name="Sperschneider J."/>
            <person name="Matny O."/>
            <person name="Nguyen-Phuc H."/>
            <person name="Mago R."/>
            <person name="Raley C."/>
            <person name="Miller M.E."/>
            <person name="Silverstein K.A.T."/>
            <person name="Henningsen E."/>
            <person name="Hirsch C.D."/>
            <person name="Visser B."/>
            <person name="Pretorius Z.A."/>
            <person name="Steffenson B.J."/>
            <person name="Schwessinger B."/>
            <person name="Dodds P.N."/>
            <person name="Figueroa M."/>
        </authorList>
    </citation>
    <scope>NUCLEOTIDE SEQUENCE [LARGE SCALE GENOMIC DNA]</scope>
    <source>
        <strain evidence="7">21-0</strain>
    </source>
</reference>
<keyword evidence="2 5" id="KW-0812">Transmembrane</keyword>
<evidence type="ECO:0000256" key="1">
    <source>
        <dbReference type="ARBA" id="ARBA00004370"/>
    </source>
</evidence>
<dbReference type="InterPro" id="IPR045119">
    <property type="entry name" value="SUN1-5"/>
</dbReference>
<accession>A0A5B0Q9I2</accession>
<keyword evidence="4 5" id="KW-0472">Membrane</keyword>
<dbReference type="GO" id="GO:0034993">
    <property type="term" value="C:meiotic nuclear membrane microtubule tethering complex"/>
    <property type="evidence" value="ECO:0007669"/>
    <property type="project" value="TreeGrafter"/>
</dbReference>
<dbReference type="PANTHER" id="PTHR12911:SF8">
    <property type="entry name" value="KLAROID PROTEIN-RELATED"/>
    <property type="match status" value="1"/>
</dbReference>
<protein>
    <submittedName>
        <fullName evidence="7">SUN domain-containing protein 5</fullName>
    </submittedName>
</protein>
<dbReference type="OrthoDB" id="2504740at2759"/>
<evidence type="ECO:0000256" key="2">
    <source>
        <dbReference type="ARBA" id="ARBA00022692"/>
    </source>
</evidence>
<keyword evidence="3 5" id="KW-1133">Transmembrane helix</keyword>
<evidence type="ECO:0000313" key="8">
    <source>
        <dbReference type="Proteomes" id="UP000324748"/>
    </source>
</evidence>
<organism evidence="7 8">
    <name type="scientific">Puccinia graminis f. sp. tritici</name>
    <dbReference type="NCBI Taxonomy" id="56615"/>
    <lineage>
        <taxon>Eukaryota</taxon>
        <taxon>Fungi</taxon>
        <taxon>Dikarya</taxon>
        <taxon>Basidiomycota</taxon>
        <taxon>Pucciniomycotina</taxon>
        <taxon>Pucciniomycetes</taxon>
        <taxon>Pucciniales</taxon>
        <taxon>Pucciniaceae</taxon>
        <taxon>Puccinia</taxon>
    </lineage>
</organism>
<dbReference type="EMBL" id="VSWC01000027">
    <property type="protein sequence ID" value="KAA1109890.1"/>
    <property type="molecule type" value="Genomic_DNA"/>
</dbReference>
<name>A0A5B0Q9I2_PUCGR</name>
<dbReference type="PANTHER" id="PTHR12911">
    <property type="entry name" value="SAD1/UNC-84-LIKE PROTEIN-RELATED"/>
    <property type="match status" value="1"/>
</dbReference>
<dbReference type="Gene3D" id="2.60.120.260">
    <property type="entry name" value="Galactose-binding domain-like"/>
    <property type="match status" value="1"/>
</dbReference>
<evidence type="ECO:0000256" key="3">
    <source>
        <dbReference type="ARBA" id="ARBA00022989"/>
    </source>
</evidence>
<sequence length="272" mass="30457">MNPNRASLGARWGRRLNQFFSLFFRAQFWISGLGIIGLLYWYNILKNPTHGEHVQIIPYDSEILKIGQLTSRIEELESIVHVISTHLGQNVCPNNAKNFKISQSERREVIEEVQALIKNSLIQYSRNQIGTRDFALSTAGANVIPNLTSKTYELRVEGWKAALISFFTGAPRAIHGRGPMTALSPEMQPGMCWSIPGAKGQLGVQLTSNILITEISVEHISTLSAYEIGSSPKEIEVWSIDDCKKLLDVIYHPSETDTVQKFKNSDSIITIT</sequence>
<dbReference type="Pfam" id="PF07738">
    <property type="entry name" value="Sad1_UNC"/>
    <property type="match status" value="1"/>
</dbReference>
<evidence type="ECO:0000256" key="4">
    <source>
        <dbReference type="ARBA" id="ARBA00023136"/>
    </source>
</evidence>
<comment type="subcellular location">
    <subcellularLocation>
        <location evidence="1">Membrane</location>
    </subcellularLocation>
</comment>
<feature type="domain" description="SUN" evidence="6">
    <location>
        <begin position="140"/>
        <end position="272"/>
    </location>
</feature>
<gene>
    <name evidence="7" type="primary">SUN5</name>
    <name evidence="7" type="ORF">PGT21_001823</name>
</gene>
<dbReference type="InterPro" id="IPR012919">
    <property type="entry name" value="SUN_dom"/>
</dbReference>
<feature type="transmembrane region" description="Helical" evidence="5">
    <location>
        <begin position="20"/>
        <end position="42"/>
    </location>
</feature>
<keyword evidence="8" id="KW-1185">Reference proteome</keyword>
<dbReference type="AlphaFoldDB" id="A0A5B0Q9I2"/>
<proteinExistence type="predicted"/>
<dbReference type="Proteomes" id="UP000324748">
    <property type="component" value="Unassembled WGS sequence"/>
</dbReference>
<evidence type="ECO:0000256" key="5">
    <source>
        <dbReference type="SAM" id="Phobius"/>
    </source>
</evidence>
<evidence type="ECO:0000259" key="6">
    <source>
        <dbReference type="PROSITE" id="PS51469"/>
    </source>
</evidence>
<comment type="caution">
    <text evidence="7">The sequence shown here is derived from an EMBL/GenBank/DDBJ whole genome shotgun (WGS) entry which is preliminary data.</text>
</comment>
<dbReference type="PROSITE" id="PS51469">
    <property type="entry name" value="SUN"/>
    <property type="match status" value="1"/>
</dbReference>